<protein>
    <recommendedName>
        <fullName evidence="8">Heparan-sulfate 6-O-sulfotransferase</fullName>
        <ecNumber evidence="8">2.8.2.-</ecNumber>
    </recommendedName>
</protein>
<keyword evidence="8" id="KW-0735">Signal-anchor</keyword>
<keyword evidence="10" id="KW-1185">Reference proteome</keyword>
<organism evidence="9 10">
    <name type="scientific">Dreissena polymorpha</name>
    <name type="common">Zebra mussel</name>
    <name type="synonym">Mytilus polymorpha</name>
    <dbReference type="NCBI Taxonomy" id="45954"/>
    <lineage>
        <taxon>Eukaryota</taxon>
        <taxon>Metazoa</taxon>
        <taxon>Spiralia</taxon>
        <taxon>Lophotrochozoa</taxon>
        <taxon>Mollusca</taxon>
        <taxon>Bivalvia</taxon>
        <taxon>Autobranchia</taxon>
        <taxon>Heteroconchia</taxon>
        <taxon>Euheterodonta</taxon>
        <taxon>Imparidentia</taxon>
        <taxon>Neoheterodontei</taxon>
        <taxon>Myida</taxon>
        <taxon>Dreissenoidea</taxon>
        <taxon>Dreissenidae</taxon>
        <taxon>Dreissena</taxon>
    </lineage>
</organism>
<comment type="catalytic activity">
    <reaction evidence="8">
        <text>alpha-D-glucosaminyl-[heparan sulfate](n) + 3'-phosphoadenylyl sulfate = 6-sulfo-alpha-D-glucosaminyl-[heparan sulfate](n) + adenosine 3',5'-bisphosphate + H(+)</text>
        <dbReference type="Rhea" id="RHEA:56604"/>
        <dbReference type="Rhea" id="RHEA-COMP:9830"/>
        <dbReference type="Rhea" id="RHEA-COMP:14621"/>
        <dbReference type="ChEBI" id="CHEBI:15378"/>
        <dbReference type="ChEBI" id="CHEBI:58339"/>
        <dbReference type="ChEBI" id="CHEBI:58343"/>
        <dbReference type="ChEBI" id="CHEBI:58388"/>
        <dbReference type="ChEBI" id="CHEBI:140604"/>
    </reaction>
</comment>
<dbReference type="EMBL" id="JAIWYP010000006">
    <property type="protein sequence ID" value="KAH3807454.1"/>
    <property type="molecule type" value="Genomic_DNA"/>
</dbReference>
<evidence type="ECO:0000256" key="1">
    <source>
        <dbReference type="ARBA" id="ARBA00004167"/>
    </source>
</evidence>
<dbReference type="GO" id="GO:0017095">
    <property type="term" value="F:heparan sulfate 6-sulfotransferase activity"/>
    <property type="evidence" value="ECO:0007669"/>
    <property type="project" value="TreeGrafter"/>
</dbReference>
<dbReference type="SUPFAM" id="SSF52540">
    <property type="entry name" value="P-loop containing nucleoside triphosphate hydrolases"/>
    <property type="match status" value="1"/>
</dbReference>
<evidence type="ECO:0000256" key="4">
    <source>
        <dbReference type="ARBA" id="ARBA00022692"/>
    </source>
</evidence>
<feature type="transmembrane region" description="Helical" evidence="8">
    <location>
        <begin position="21"/>
        <end position="39"/>
    </location>
</feature>
<dbReference type="PANTHER" id="PTHR12812:SF0">
    <property type="entry name" value="HEPARAN-SULFATE 6-O-SULFOTRANSFERASE"/>
    <property type="match status" value="1"/>
</dbReference>
<dbReference type="InterPro" id="IPR005331">
    <property type="entry name" value="Sulfotransferase"/>
</dbReference>
<keyword evidence="5 8" id="KW-1133">Transmembrane helix</keyword>
<evidence type="ECO:0000256" key="5">
    <source>
        <dbReference type="ARBA" id="ARBA00022989"/>
    </source>
</evidence>
<reference evidence="9" key="2">
    <citation type="submission" date="2020-11" db="EMBL/GenBank/DDBJ databases">
        <authorList>
            <person name="McCartney M.A."/>
            <person name="Auch B."/>
            <person name="Kono T."/>
            <person name="Mallez S."/>
            <person name="Becker A."/>
            <person name="Gohl D.M."/>
            <person name="Silverstein K.A.T."/>
            <person name="Koren S."/>
            <person name="Bechman K.B."/>
            <person name="Herman A."/>
            <person name="Abrahante J.E."/>
            <person name="Garbe J."/>
        </authorList>
    </citation>
    <scope>NUCLEOTIDE SEQUENCE</scope>
    <source>
        <strain evidence="9">Duluth1</strain>
        <tissue evidence="9">Whole animal</tissue>
    </source>
</reference>
<comment type="function">
    <text evidence="8">6-O-sulfation enzyme which catalyzes the transfer of sulfate from 3'-phosphoadenosine 5'-phosphosulfate (PAPS) to position 6 of the N-sulfoglucosamine residue (GlcNS) of heparan sulfate.</text>
</comment>
<evidence type="ECO:0000256" key="6">
    <source>
        <dbReference type="ARBA" id="ARBA00023136"/>
    </source>
</evidence>
<dbReference type="OrthoDB" id="406981at2759"/>
<reference evidence="9" key="1">
    <citation type="journal article" date="2019" name="bioRxiv">
        <title>The Genome of the Zebra Mussel, Dreissena polymorpha: A Resource for Invasive Species Research.</title>
        <authorList>
            <person name="McCartney M.A."/>
            <person name="Auch B."/>
            <person name="Kono T."/>
            <person name="Mallez S."/>
            <person name="Zhang Y."/>
            <person name="Obille A."/>
            <person name="Becker A."/>
            <person name="Abrahante J.E."/>
            <person name="Garbe J."/>
            <person name="Badalamenti J.P."/>
            <person name="Herman A."/>
            <person name="Mangelson H."/>
            <person name="Liachko I."/>
            <person name="Sullivan S."/>
            <person name="Sone E.D."/>
            <person name="Koren S."/>
            <person name="Silverstein K.A.T."/>
            <person name="Beckman K.B."/>
            <person name="Gohl D.M."/>
        </authorList>
    </citation>
    <scope>NUCLEOTIDE SEQUENCE</scope>
    <source>
        <strain evidence="9">Duluth1</strain>
        <tissue evidence="9">Whole animal</tissue>
    </source>
</reference>
<comment type="subcellular location">
    <subcellularLocation>
        <location evidence="1">Membrane</location>
        <topology evidence="1">Single-pass membrane protein</topology>
    </subcellularLocation>
    <subcellularLocation>
        <location evidence="8">Membrane</location>
        <topology evidence="8">Single-pass type II membrane protein</topology>
    </subcellularLocation>
</comment>
<keyword evidence="7" id="KW-0325">Glycoprotein</keyword>
<proteinExistence type="inferred from homology"/>
<evidence type="ECO:0000256" key="3">
    <source>
        <dbReference type="ARBA" id="ARBA00022679"/>
    </source>
</evidence>
<dbReference type="InterPro" id="IPR027417">
    <property type="entry name" value="P-loop_NTPase"/>
</dbReference>
<evidence type="ECO:0000256" key="8">
    <source>
        <dbReference type="RuleBase" id="RU364122"/>
    </source>
</evidence>
<dbReference type="InterPro" id="IPR010635">
    <property type="entry name" value="Heparan_SO4-6-sulfoTrfase"/>
</dbReference>
<dbReference type="Proteomes" id="UP000828390">
    <property type="component" value="Unassembled WGS sequence"/>
</dbReference>
<dbReference type="Gene3D" id="3.40.50.300">
    <property type="entry name" value="P-loop containing nucleotide triphosphate hydrolases"/>
    <property type="match status" value="1"/>
</dbReference>
<name>A0A9D4JEZ9_DREPO</name>
<dbReference type="PANTHER" id="PTHR12812">
    <property type="entry name" value="HEPARAN SULFATE 6-O-SULFOTRANSFERASE 3"/>
    <property type="match status" value="1"/>
</dbReference>
<dbReference type="AlphaFoldDB" id="A0A9D4JEZ9"/>
<keyword evidence="4 8" id="KW-0812">Transmembrane</keyword>
<comment type="similarity">
    <text evidence="2 8">Belongs to the sulfotransferase 6 family.</text>
</comment>
<keyword evidence="6 8" id="KW-0472">Membrane</keyword>
<accession>A0A9D4JEZ9</accession>
<evidence type="ECO:0000256" key="7">
    <source>
        <dbReference type="ARBA" id="ARBA00023180"/>
    </source>
</evidence>
<keyword evidence="3 8" id="KW-0808">Transferase</keyword>
<comment type="caution">
    <text evidence="9">The sequence shown here is derived from an EMBL/GenBank/DDBJ whole genome shotgun (WGS) entry which is preliminary data.</text>
</comment>
<evidence type="ECO:0000313" key="10">
    <source>
        <dbReference type="Proteomes" id="UP000828390"/>
    </source>
</evidence>
<dbReference type="Pfam" id="PF03567">
    <property type="entry name" value="Sulfotransfer_2"/>
    <property type="match status" value="1"/>
</dbReference>
<dbReference type="GO" id="GO:0016020">
    <property type="term" value="C:membrane"/>
    <property type="evidence" value="ECO:0007669"/>
    <property type="project" value="UniProtKB-SubCell"/>
</dbReference>
<evidence type="ECO:0000256" key="2">
    <source>
        <dbReference type="ARBA" id="ARBA00010109"/>
    </source>
</evidence>
<dbReference type="EC" id="2.8.2.-" evidence="8"/>
<gene>
    <name evidence="9" type="ORF">DPMN_135795</name>
</gene>
<evidence type="ECO:0000313" key="9">
    <source>
        <dbReference type="EMBL" id="KAH3807454.1"/>
    </source>
</evidence>
<sequence length="389" mass="46246">MSAVWRRMNVIQWDRRRTQQLIVAVVILCLVLYFLLPTGSTRRSPYAPTYKVRHKLSHWHTEIQKNDTLFKLVTEQKFLHPDSSAAFKQYFRPQVSLNKLDLKKDADLKDFNIDVDVIVYLHIQKVGGTTFNNHLINDLDKGFNCGCTKDVITNPCLCKNKNGYIWLFSWFTVGWPCGLHADWTMLHECIDTAMNDLEEQTRKRRYFYITLLRDPVSRYLSEWQHQRLGQHWEDAKLQCGGKRVELFDIRPCFYDTWHGVSLDEFMECRDNLALNRQTRMIADLTKSNCYYRRGITPEKRAEAQLESAKQNLLQMPFFGLTERQTETQHLFEKTFGRKFKTSFTYLNDAEEEDMISEDEFMHLMQHIELDMQLYLYAAELFKEKLRTVI</sequence>